<feature type="compositionally biased region" description="Polar residues" evidence="1">
    <location>
        <begin position="354"/>
        <end position="375"/>
    </location>
</feature>
<dbReference type="Proteomes" id="UP000322000">
    <property type="component" value="Chromosome 24"/>
</dbReference>
<gene>
    <name evidence="3" type="primary">LOC113505068</name>
</gene>
<dbReference type="RefSeq" id="XP_026743375.1">
    <property type="nucleotide sequence ID" value="XM_026887574.1"/>
</dbReference>
<feature type="compositionally biased region" description="Polar residues" evidence="1">
    <location>
        <begin position="55"/>
        <end position="66"/>
    </location>
</feature>
<keyword evidence="2" id="KW-1185">Reference proteome</keyword>
<name>A0A7E5WRG3_TRINI</name>
<reference evidence="3" key="1">
    <citation type="submission" date="2025-08" db="UniProtKB">
        <authorList>
            <consortium name="RefSeq"/>
        </authorList>
    </citation>
    <scope>IDENTIFICATION</scope>
</reference>
<organism evidence="2 3">
    <name type="scientific">Trichoplusia ni</name>
    <name type="common">Cabbage looper</name>
    <dbReference type="NCBI Taxonomy" id="7111"/>
    <lineage>
        <taxon>Eukaryota</taxon>
        <taxon>Metazoa</taxon>
        <taxon>Ecdysozoa</taxon>
        <taxon>Arthropoda</taxon>
        <taxon>Hexapoda</taxon>
        <taxon>Insecta</taxon>
        <taxon>Pterygota</taxon>
        <taxon>Neoptera</taxon>
        <taxon>Endopterygota</taxon>
        <taxon>Lepidoptera</taxon>
        <taxon>Glossata</taxon>
        <taxon>Ditrysia</taxon>
        <taxon>Noctuoidea</taxon>
        <taxon>Noctuidae</taxon>
        <taxon>Plusiinae</taxon>
        <taxon>Trichoplusia</taxon>
    </lineage>
</organism>
<feature type="compositionally biased region" description="Low complexity" evidence="1">
    <location>
        <begin position="43"/>
        <end position="54"/>
    </location>
</feature>
<feature type="compositionally biased region" description="Low complexity" evidence="1">
    <location>
        <begin position="313"/>
        <end position="324"/>
    </location>
</feature>
<feature type="compositionally biased region" description="Polar residues" evidence="1">
    <location>
        <begin position="79"/>
        <end position="98"/>
    </location>
</feature>
<evidence type="ECO:0000256" key="1">
    <source>
        <dbReference type="SAM" id="MobiDB-lite"/>
    </source>
</evidence>
<protein>
    <submittedName>
        <fullName evidence="3">Uncharacterized protein LOC113505068 isoform X2</fullName>
    </submittedName>
</protein>
<dbReference type="PANTHER" id="PTHR34239">
    <property type="entry name" value="APPLE DOMAIN-CONTAINING PROTEIN"/>
    <property type="match status" value="1"/>
</dbReference>
<dbReference type="AlphaFoldDB" id="A0A7E5WRG3"/>
<evidence type="ECO:0000313" key="2">
    <source>
        <dbReference type="Proteomes" id="UP000322000"/>
    </source>
</evidence>
<feature type="region of interest" description="Disordered" evidence="1">
    <location>
        <begin position="25"/>
        <end position="100"/>
    </location>
</feature>
<feature type="region of interest" description="Disordered" evidence="1">
    <location>
        <begin position="301"/>
        <end position="375"/>
    </location>
</feature>
<dbReference type="GeneID" id="113505068"/>
<sequence>MPKRKGSDHNYEVLLKKLRKIENKIRQCDGQTTRARRSRRVRVLSSSSSSSRESPGQQVDTVNNEISPCHAESDLEPATTDQGTVADQGTMSPSNIPQENARLEPTVCSEHIIPENSEIELDDDILQILGVDPTQVIIYGKDIQKEVAVRFEHTATAGLSKDERKEINEKFLIPGNCKLIGAPALNLEIKAALSETIIKRDKAIEAKQNLLASAISGHGEAISLVLSSKEKNTDLLRILMNTGRAMCDCQHNDTIARRNFILYAVKKDMKESLINTKIDEFLFGQNLTDTLKAAKAINKSGAELKPPAPTPKPSTSKPNPSTSKNWKGSYAARKPPPKTTNTTAPAEGRRTRSQHASSSRPYNQRPSRNMTRSRR</sequence>
<evidence type="ECO:0000313" key="3">
    <source>
        <dbReference type="RefSeq" id="XP_026743375.1"/>
    </source>
</evidence>
<dbReference type="PANTHER" id="PTHR34239:SF2">
    <property type="entry name" value="TRANSPOSABLE ELEMENT P TRANSPOSASE_THAP9 CONSERVED DOMAIN-CONTAINING PROTEIN"/>
    <property type="match status" value="1"/>
</dbReference>
<accession>A0A7E5WRG3</accession>
<proteinExistence type="predicted"/>